<comment type="function">
    <text evidence="8">Toxic component of a toxin-antitoxin (TA) system. An RNase.</text>
</comment>
<dbReference type="InterPro" id="IPR029060">
    <property type="entry name" value="PIN-like_dom_sf"/>
</dbReference>
<dbReference type="CDD" id="cd22231">
    <property type="entry name" value="RHH_NikR_HicB-like"/>
    <property type="match status" value="1"/>
</dbReference>
<dbReference type="GO" id="GO:0090729">
    <property type="term" value="F:toxin activity"/>
    <property type="evidence" value="ECO:0007669"/>
    <property type="project" value="UniProtKB-KW"/>
</dbReference>
<feature type="binding site" evidence="8">
    <location>
        <position position="87"/>
    </location>
    <ligand>
        <name>Mg(2+)</name>
        <dbReference type="ChEBI" id="CHEBI:18420"/>
    </ligand>
</feature>
<dbReference type="GO" id="GO:0016787">
    <property type="term" value="F:hydrolase activity"/>
    <property type="evidence" value="ECO:0007669"/>
    <property type="project" value="UniProtKB-KW"/>
</dbReference>
<dbReference type="HAMAP" id="MF_00265">
    <property type="entry name" value="VapC_Nob1"/>
    <property type="match status" value="1"/>
</dbReference>
<dbReference type="SUPFAM" id="SSF88723">
    <property type="entry name" value="PIN domain-like"/>
    <property type="match status" value="1"/>
</dbReference>
<comment type="similarity">
    <text evidence="7 8">Belongs to the PINc/VapC protein family.</text>
</comment>
<dbReference type="EC" id="3.1.-.-" evidence="8"/>
<keyword evidence="3 8" id="KW-0540">Nuclease</keyword>
<dbReference type="InterPro" id="IPR002716">
    <property type="entry name" value="PIN_dom"/>
</dbReference>
<feature type="domain" description="PIN" evidence="9">
    <location>
        <begin position="85"/>
        <end position="194"/>
    </location>
</feature>
<dbReference type="Pfam" id="PF01850">
    <property type="entry name" value="PIN"/>
    <property type="match status" value="1"/>
</dbReference>
<evidence type="ECO:0000256" key="4">
    <source>
        <dbReference type="ARBA" id="ARBA00022723"/>
    </source>
</evidence>
<evidence type="ECO:0000256" key="1">
    <source>
        <dbReference type="ARBA" id="ARBA00001946"/>
    </source>
</evidence>
<evidence type="ECO:0000256" key="2">
    <source>
        <dbReference type="ARBA" id="ARBA00022649"/>
    </source>
</evidence>
<keyword evidence="5 8" id="KW-0378">Hydrolase</keyword>
<dbReference type="EMBL" id="VBAI01000109">
    <property type="protein sequence ID" value="TMJ10640.1"/>
    <property type="molecule type" value="Genomic_DNA"/>
</dbReference>
<evidence type="ECO:0000313" key="10">
    <source>
        <dbReference type="EMBL" id="TMJ10640.1"/>
    </source>
</evidence>
<evidence type="ECO:0000256" key="5">
    <source>
        <dbReference type="ARBA" id="ARBA00022801"/>
    </source>
</evidence>
<dbReference type="GO" id="GO:0000287">
    <property type="term" value="F:magnesium ion binding"/>
    <property type="evidence" value="ECO:0007669"/>
    <property type="project" value="UniProtKB-UniRule"/>
</dbReference>
<dbReference type="Proteomes" id="UP000315217">
    <property type="component" value="Unassembled WGS sequence"/>
</dbReference>
<name>A0A537LRL4_9BACT</name>
<evidence type="ECO:0000313" key="11">
    <source>
        <dbReference type="Proteomes" id="UP000315217"/>
    </source>
</evidence>
<dbReference type="InterPro" id="IPR022907">
    <property type="entry name" value="VapC_family"/>
</dbReference>
<protein>
    <recommendedName>
        <fullName evidence="8">Ribonuclease VapC</fullName>
        <shortName evidence="8">RNase VapC</shortName>
        <ecNumber evidence="8">3.1.-.-</ecNumber>
    </recommendedName>
    <alternativeName>
        <fullName evidence="8">Toxin VapC</fullName>
    </alternativeName>
</protein>
<keyword evidence="6 8" id="KW-0460">Magnesium</keyword>
<dbReference type="PANTHER" id="PTHR33653:SF1">
    <property type="entry name" value="RIBONUCLEASE VAPC2"/>
    <property type="match status" value="1"/>
</dbReference>
<reference evidence="10 11" key="1">
    <citation type="journal article" date="2019" name="Nat. Microbiol.">
        <title>Mediterranean grassland soil C-N compound turnover is dependent on rainfall and depth, and is mediated by genomically divergent microorganisms.</title>
        <authorList>
            <person name="Diamond S."/>
            <person name="Andeer P.F."/>
            <person name="Li Z."/>
            <person name="Crits-Christoph A."/>
            <person name="Burstein D."/>
            <person name="Anantharaman K."/>
            <person name="Lane K.R."/>
            <person name="Thomas B.C."/>
            <person name="Pan C."/>
            <person name="Northen T.R."/>
            <person name="Banfield J.F."/>
        </authorList>
    </citation>
    <scope>NUCLEOTIDE SEQUENCE [LARGE SCALE GENOMIC DNA]</scope>
    <source>
        <strain evidence="10">NP_1</strain>
    </source>
</reference>
<sequence length="208" mass="23685">MSRTNVMLPDDLLDAIDRVAGARRRSAFLAEAAREKLAQMRFERAAGRAFGSWTDADHPDLMTDADMDRYRRRLRATTTRRLRALLDTDVIIWYLRGRESVHAWVQEISRDGVPRCSALSVTEVVSGMRPKEESATREFLQALRVIDVDRGITWHAGELIRSRGREGVTLDFVDATIAATCLRHHLALATYNVKHYPIPELHFARSLS</sequence>
<dbReference type="InterPro" id="IPR050556">
    <property type="entry name" value="Type_II_TA_system_RNase"/>
</dbReference>
<accession>A0A537LRL4</accession>
<proteinExistence type="inferred from homology"/>
<evidence type="ECO:0000256" key="8">
    <source>
        <dbReference type="HAMAP-Rule" id="MF_00265"/>
    </source>
</evidence>
<dbReference type="CDD" id="cd18741">
    <property type="entry name" value="PIN_VapC4-5_FitB-like"/>
    <property type="match status" value="1"/>
</dbReference>
<organism evidence="10 11">
    <name type="scientific">Candidatus Segetimicrobium genomatis</name>
    <dbReference type="NCBI Taxonomy" id="2569760"/>
    <lineage>
        <taxon>Bacteria</taxon>
        <taxon>Bacillati</taxon>
        <taxon>Candidatus Sysuimicrobiota</taxon>
        <taxon>Candidatus Sysuimicrobiia</taxon>
        <taxon>Candidatus Sysuimicrobiales</taxon>
        <taxon>Candidatus Segetimicrobiaceae</taxon>
        <taxon>Candidatus Segetimicrobium</taxon>
    </lineage>
</organism>
<keyword evidence="4 8" id="KW-0479">Metal-binding</keyword>
<keyword evidence="2 8" id="KW-1277">Toxin-antitoxin system</keyword>
<feature type="binding site" evidence="8">
    <location>
        <position position="174"/>
    </location>
    <ligand>
        <name>Mg(2+)</name>
        <dbReference type="ChEBI" id="CHEBI:18420"/>
    </ligand>
</feature>
<evidence type="ECO:0000259" key="9">
    <source>
        <dbReference type="Pfam" id="PF01850"/>
    </source>
</evidence>
<dbReference type="Gene3D" id="3.40.50.1010">
    <property type="entry name" value="5'-nuclease"/>
    <property type="match status" value="1"/>
</dbReference>
<comment type="caution">
    <text evidence="10">The sequence shown here is derived from an EMBL/GenBank/DDBJ whole genome shotgun (WGS) entry which is preliminary data.</text>
</comment>
<evidence type="ECO:0000256" key="6">
    <source>
        <dbReference type="ARBA" id="ARBA00022842"/>
    </source>
</evidence>
<evidence type="ECO:0000256" key="7">
    <source>
        <dbReference type="ARBA" id="ARBA00038093"/>
    </source>
</evidence>
<dbReference type="PANTHER" id="PTHR33653">
    <property type="entry name" value="RIBONUCLEASE VAPC2"/>
    <property type="match status" value="1"/>
</dbReference>
<evidence type="ECO:0000256" key="3">
    <source>
        <dbReference type="ARBA" id="ARBA00022722"/>
    </source>
</evidence>
<dbReference type="AlphaFoldDB" id="A0A537LRL4"/>
<keyword evidence="8" id="KW-0800">Toxin</keyword>
<gene>
    <name evidence="8" type="primary">vapC</name>
    <name evidence="10" type="ORF">E6G98_07215</name>
</gene>
<dbReference type="GO" id="GO:0004540">
    <property type="term" value="F:RNA nuclease activity"/>
    <property type="evidence" value="ECO:0007669"/>
    <property type="project" value="InterPro"/>
</dbReference>
<comment type="cofactor">
    <cofactor evidence="1 8">
        <name>Mg(2+)</name>
        <dbReference type="ChEBI" id="CHEBI:18420"/>
    </cofactor>
</comment>